<dbReference type="GO" id="GO:0007165">
    <property type="term" value="P:signal transduction"/>
    <property type="evidence" value="ECO:0007669"/>
    <property type="project" value="InterPro"/>
</dbReference>
<dbReference type="PANTHER" id="PTHR15357">
    <property type="entry name" value="OLFACTORY MARKER PROTEIN"/>
    <property type="match status" value="1"/>
</dbReference>
<reference evidence="1" key="3">
    <citation type="submission" date="2025-09" db="UniProtKB">
        <authorList>
            <consortium name="Ensembl"/>
        </authorList>
    </citation>
    <scope>IDENTIFICATION</scope>
</reference>
<dbReference type="AlphaFoldDB" id="A0A8C7NPV4"/>
<accession>A0A8C7NPV4</accession>
<reference evidence="1" key="1">
    <citation type="submission" date="2020-07" db="EMBL/GenBank/DDBJ databases">
        <title>A long reads based de novo assembly of the rainbow trout Arlee double haploid line genome.</title>
        <authorList>
            <person name="Gao G."/>
            <person name="Palti Y."/>
        </authorList>
    </citation>
    <scope>NUCLEOTIDE SEQUENCE [LARGE SCALE GENOMIC DNA]</scope>
</reference>
<dbReference type="InterPro" id="IPR009103">
    <property type="entry name" value="Olfactory_marker"/>
</dbReference>
<name>A0A8C7NPV4_ONCMY</name>
<dbReference type="SUPFAM" id="SSF63697">
    <property type="entry name" value="Olfactory marker protein"/>
    <property type="match status" value="1"/>
</dbReference>
<dbReference type="Ensembl" id="ENSOMYT00000011969.2">
    <property type="protein sequence ID" value="ENSOMYP00000010796.2"/>
    <property type="gene ID" value="ENSOMYG00000005437.2"/>
</dbReference>
<reference evidence="1" key="2">
    <citation type="submission" date="2025-08" db="UniProtKB">
        <authorList>
            <consortium name="Ensembl"/>
        </authorList>
    </citation>
    <scope>IDENTIFICATION</scope>
</reference>
<dbReference type="Proteomes" id="UP000694395">
    <property type="component" value="Chromosome 12"/>
</dbReference>
<sequence>LANQERQDGKARPSSQVTLDLPFRPDAHLTEVMRQRAQSLQQRGGKRQDGERLLRPHEAIYRLDFSQQALRFAHWGVRLVRSGRLTVTATSQLWTPDLTHLMNRQLLEPAGVFWRAESDGDDTPVHQYEADAQEFGERIAEMAKVRKTMYFLLAFEEGVGPDAVECSISFQVDQK</sequence>
<dbReference type="InterPro" id="IPR036727">
    <property type="entry name" value="Olfactory_marker_sf"/>
</dbReference>
<protein>
    <submittedName>
        <fullName evidence="1">Olfactory marker protein b</fullName>
    </submittedName>
</protein>
<organism evidence="1 2">
    <name type="scientific">Oncorhynchus mykiss</name>
    <name type="common">Rainbow trout</name>
    <name type="synonym">Salmo gairdneri</name>
    <dbReference type="NCBI Taxonomy" id="8022"/>
    <lineage>
        <taxon>Eukaryota</taxon>
        <taxon>Metazoa</taxon>
        <taxon>Chordata</taxon>
        <taxon>Craniata</taxon>
        <taxon>Vertebrata</taxon>
        <taxon>Euteleostomi</taxon>
        <taxon>Actinopterygii</taxon>
        <taxon>Neopterygii</taxon>
        <taxon>Teleostei</taxon>
        <taxon>Protacanthopterygii</taxon>
        <taxon>Salmoniformes</taxon>
        <taxon>Salmonidae</taxon>
        <taxon>Salmoninae</taxon>
        <taxon>Oncorhynchus</taxon>
    </lineage>
</organism>
<dbReference type="GeneTree" id="ENSGT00390000009497"/>
<evidence type="ECO:0000313" key="1">
    <source>
        <dbReference type="Ensembl" id="ENSOMYP00000010796.2"/>
    </source>
</evidence>
<proteinExistence type="predicted"/>
<dbReference type="Pfam" id="PF06554">
    <property type="entry name" value="Olfactory_mark"/>
    <property type="match status" value="1"/>
</dbReference>
<dbReference type="Gene3D" id="2.60.120.390">
    <property type="entry name" value="Olfactory marker"/>
    <property type="match status" value="1"/>
</dbReference>
<dbReference type="PANTHER" id="PTHR15357:SF0">
    <property type="entry name" value="OLFACTORY MARKER PROTEIN"/>
    <property type="match status" value="1"/>
</dbReference>
<keyword evidence="2" id="KW-1185">Reference proteome</keyword>
<dbReference type="GO" id="GO:0007608">
    <property type="term" value="P:sensory perception of smell"/>
    <property type="evidence" value="ECO:0007669"/>
    <property type="project" value="InterPro"/>
</dbReference>
<evidence type="ECO:0000313" key="2">
    <source>
        <dbReference type="Proteomes" id="UP000694395"/>
    </source>
</evidence>